<gene>
    <name evidence="1" type="ORF">PPSIR1_19219</name>
</gene>
<comment type="caution">
    <text evidence="1">The sequence shown here is derived from an EMBL/GenBank/DDBJ whole genome shotgun (WGS) entry which is preliminary data.</text>
</comment>
<keyword evidence="2" id="KW-1185">Reference proteome</keyword>
<dbReference type="EMBL" id="ABCS01000037">
    <property type="protein sequence ID" value="EDM77971.1"/>
    <property type="molecule type" value="Genomic_DNA"/>
</dbReference>
<evidence type="ECO:0000313" key="2">
    <source>
        <dbReference type="Proteomes" id="UP000005801"/>
    </source>
</evidence>
<dbReference type="AlphaFoldDB" id="A6G809"/>
<reference evidence="1 2" key="1">
    <citation type="submission" date="2007-06" db="EMBL/GenBank/DDBJ databases">
        <authorList>
            <person name="Shimkets L."/>
            <person name="Ferriera S."/>
            <person name="Johnson J."/>
            <person name="Kravitz S."/>
            <person name="Beeson K."/>
            <person name="Sutton G."/>
            <person name="Rogers Y.-H."/>
            <person name="Friedman R."/>
            <person name="Frazier M."/>
            <person name="Venter J.C."/>
        </authorList>
    </citation>
    <scope>NUCLEOTIDE SEQUENCE [LARGE SCALE GENOMIC DNA]</scope>
    <source>
        <strain evidence="1 2">SIR-1</strain>
    </source>
</reference>
<sequence length="156" mass="17236">MNFAIAATVRDRGWWFAPSERASSRPLSKPAPFPAHEGVVPKKIDDILHPKPQPDALEEALVAILTEARRKGLAMTKRELFQANRFNWFDVAPVGEGGILLTIFASMVDAELGVSKTMDELREQALAKLVQQGRVTTRESEGETYYWLSAAAQLGA</sequence>
<proteinExistence type="predicted"/>
<dbReference type="RefSeq" id="WP_006972854.1">
    <property type="nucleotide sequence ID" value="NZ_ABCS01000037.1"/>
</dbReference>
<protein>
    <submittedName>
        <fullName evidence="1">Uncharacterized protein</fullName>
    </submittedName>
</protein>
<accession>A6G809</accession>
<organism evidence="1 2">
    <name type="scientific">Plesiocystis pacifica SIR-1</name>
    <dbReference type="NCBI Taxonomy" id="391625"/>
    <lineage>
        <taxon>Bacteria</taxon>
        <taxon>Pseudomonadati</taxon>
        <taxon>Myxococcota</taxon>
        <taxon>Polyangia</taxon>
        <taxon>Nannocystales</taxon>
        <taxon>Nannocystaceae</taxon>
        <taxon>Plesiocystis</taxon>
    </lineage>
</organism>
<name>A6G809_9BACT</name>
<evidence type="ECO:0000313" key="1">
    <source>
        <dbReference type="EMBL" id="EDM77971.1"/>
    </source>
</evidence>
<dbReference type="Proteomes" id="UP000005801">
    <property type="component" value="Unassembled WGS sequence"/>
</dbReference>